<dbReference type="eggNOG" id="COG4644">
    <property type="taxonomic scope" value="Bacteria"/>
</dbReference>
<dbReference type="GO" id="GO:0004803">
    <property type="term" value="F:transposase activity"/>
    <property type="evidence" value="ECO:0007669"/>
    <property type="project" value="InterPro"/>
</dbReference>
<gene>
    <name evidence="2" type="ORF">IMCC3088_1777</name>
</gene>
<evidence type="ECO:0000259" key="1">
    <source>
        <dbReference type="Pfam" id="PF01526"/>
    </source>
</evidence>
<reference evidence="2 3" key="1">
    <citation type="journal article" date="2011" name="J. Bacteriol.">
        <title>Genome sequence of strain IMCC3088, a proteorhodopsin-containing marine bacterium belonging to the OM60/NOR5 clade.</title>
        <authorList>
            <person name="Jang Y."/>
            <person name="Oh H.M."/>
            <person name="Kang I."/>
            <person name="Lee K."/>
            <person name="Yang S.J."/>
            <person name="Cho J.C."/>
        </authorList>
    </citation>
    <scope>NUCLEOTIDE SEQUENCE [LARGE SCALE GENOMIC DNA]</scope>
    <source>
        <strain evidence="2 3">IMCC3088</strain>
    </source>
</reference>
<feature type="domain" description="Tn3 transposase DDE" evidence="1">
    <location>
        <begin position="2"/>
        <end position="49"/>
    </location>
</feature>
<comment type="caution">
    <text evidence="2">The sequence shown here is derived from an EMBL/GenBank/DDBJ whole genome shotgun (WGS) entry which is preliminary data.</text>
</comment>
<dbReference type="STRING" id="2518989.IMCC3088_1777"/>
<keyword evidence="3" id="KW-1185">Reference proteome</keyword>
<sequence>MANAIIYFNSKVLSNLLDSFEDQGNAMSLETVKRASPVAWENINLRGRYTFAPTGELPKLEDLMESIDGYRPTIDK</sequence>
<dbReference type="InterPro" id="IPR002513">
    <property type="entry name" value="Tn3_Tnp_DDE_dom"/>
</dbReference>
<accession>F3L2K3</accession>
<evidence type="ECO:0000313" key="3">
    <source>
        <dbReference type="Proteomes" id="UP000005615"/>
    </source>
</evidence>
<dbReference type="GO" id="GO:0006313">
    <property type="term" value="P:DNA transposition"/>
    <property type="evidence" value="ECO:0007669"/>
    <property type="project" value="InterPro"/>
</dbReference>
<dbReference type="Pfam" id="PF01526">
    <property type="entry name" value="DDE_Tnp_Tn3"/>
    <property type="match status" value="1"/>
</dbReference>
<dbReference type="EMBL" id="AEIG01000051">
    <property type="protein sequence ID" value="EGG29441.1"/>
    <property type="molecule type" value="Genomic_DNA"/>
</dbReference>
<dbReference type="Proteomes" id="UP000005615">
    <property type="component" value="Unassembled WGS sequence"/>
</dbReference>
<organism evidence="2 3">
    <name type="scientific">Aequoribacter fuscus</name>
    <dbReference type="NCBI Taxonomy" id="2518989"/>
    <lineage>
        <taxon>Bacteria</taxon>
        <taxon>Pseudomonadati</taxon>
        <taxon>Pseudomonadota</taxon>
        <taxon>Gammaproteobacteria</taxon>
        <taxon>Cellvibrionales</taxon>
        <taxon>Halieaceae</taxon>
        <taxon>Aequoribacter</taxon>
    </lineage>
</organism>
<proteinExistence type="predicted"/>
<dbReference type="AlphaFoldDB" id="F3L2K3"/>
<protein>
    <submittedName>
        <fullName evidence="2">Transposase Tn3 family protein</fullName>
    </submittedName>
</protein>
<evidence type="ECO:0000313" key="2">
    <source>
        <dbReference type="EMBL" id="EGG29441.1"/>
    </source>
</evidence>
<name>F3L2K3_9GAMM</name>